<dbReference type="eggNOG" id="KOG2650">
    <property type="taxonomic scope" value="Eukaryota"/>
</dbReference>
<feature type="chain" id="PRO_5006457938" description="Peptidase M14 domain-containing protein" evidence="11">
    <location>
        <begin position="22"/>
        <end position="240"/>
    </location>
</feature>
<dbReference type="Proteomes" id="UP000007798">
    <property type="component" value="Unassembled WGS sequence"/>
</dbReference>
<evidence type="ECO:0000256" key="11">
    <source>
        <dbReference type="SAM" id="SignalP"/>
    </source>
</evidence>
<dbReference type="HOGENOM" id="CLU_019326_4_1_1"/>
<dbReference type="PANTHER" id="PTHR11705:SF140">
    <property type="entry name" value="FI02848P-RELATED"/>
    <property type="match status" value="1"/>
</dbReference>
<evidence type="ECO:0000256" key="1">
    <source>
        <dbReference type="ARBA" id="ARBA00001947"/>
    </source>
</evidence>
<feature type="domain" description="Peptidase M14" evidence="12">
    <location>
        <begin position="39"/>
        <end position="240"/>
    </location>
</feature>
<dbReference type="GO" id="GO:0004181">
    <property type="term" value="F:metallocarboxypeptidase activity"/>
    <property type="evidence" value="ECO:0007669"/>
    <property type="project" value="InterPro"/>
</dbReference>
<evidence type="ECO:0000256" key="6">
    <source>
        <dbReference type="ARBA" id="ARBA00022729"/>
    </source>
</evidence>
<dbReference type="PRINTS" id="PR00765">
    <property type="entry name" value="CRBOXYPTASEA"/>
</dbReference>
<keyword evidence="9" id="KW-0482">Metalloprotease</keyword>
<evidence type="ECO:0000259" key="12">
    <source>
        <dbReference type="PROSITE" id="PS52035"/>
    </source>
</evidence>
<dbReference type="Pfam" id="PF00246">
    <property type="entry name" value="Peptidase_M14"/>
    <property type="match status" value="1"/>
</dbReference>
<dbReference type="PROSITE" id="PS52035">
    <property type="entry name" value="PEPTIDASE_M14"/>
    <property type="match status" value="1"/>
</dbReference>
<keyword evidence="4" id="KW-0645">Protease</keyword>
<dbReference type="KEGG" id="dwi:6639136"/>
<dbReference type="SMR" id="B4MLT6"/>
<proteinExistence type="inferred from homology"/>
<evidence type="ECO:0000256" key="8">
    <source>
        <dbReference type="ARBA" id="ARBA00022833"/>
    </source>
</evidence>
<keyword evidence="3" id="KW-0121">Carboxypeptidase</keyword>
<dbReference type="GO" id="GO:0005615">
    <property type="term" value="C:extracellular space"/>
    <property type="evidence" value="ECO:0007669"/>
    <property type="project" value="TreeGrafter"/>
</dbReference>
<comment type="caution">
    <text evidence="10">Lacks conserved residue(s) required for the propagation of feature annotation.</text>
</comment>
<comment type="cofactor">
    <cofactor evidence="1">
        <name>Zn(2+)</name>
        <dbReference type="ChEBI" id="CHEBI:29105"/>
    </cofactor>
</comment>
<name>B4MLT6_DROWI</name>
<comment type="similarity">
    <text evidence="2 10">Belongs to the peptidase M14 family.</text>
</comment>
<dbReference type="FunFam" id="3.40.630.10:FF:000084">
    <property type="entry name" value="Carboxypeptidase B2"/>
    <property type="match status" value="1"/>
</dbReference>
<dbReference type="EMBL" id="CH963847">
    <property type="protein sequence ID" value="EDW73147.2"/>
    <property type="molecule type" value="Genomic_DNA"/>
</dbReference>
<reference evidence="13 14" key="1">
    <citation type="journal article" date="2007" name="Nature">
        <title>Evolution of genes and genomes on the Drosophila phylogeny.</title>
        <authorList>
            <consortium name="Drosophila 12 Genomes Consortium"/>
            <person name="Clark A.G."/>
            <person name="Eisen M.B."/>
            <person name="Smith D.R."/>
            <person name="Bergman C.M."/>
            <person name="Oliver B."/>
            <person name="Markow T.A."/>
            <person name="Kaufman T.C."/>
            <person name="Kellis M."/>
            <person name="Gelbart W."/>
            <person name="Iyer V.N."/>
            <person name="Pollard D.A."/>
            <person name="Sackton T.B."/>
            <person name="Larracuente A.M."/>
            <person name="Singh N.D."/>
            <person name="Abad J.P."/>
            <person name="Abt D.N."/>
            <person name="Adryan B."/>
            <person name="Aguade M."/>
            <person name="Akashi H."/>
            <person name="Anderson W.W."/>
            <person name="Aquadro C.F."/>
            <person name="Ardell D.H."/>
            <person name="Arguello R."/>
            <person name="Artieri C.G."/>
            <person name="Barbash D.A."/>
            <person name="Barker D."/>
            <person name="Barsanti P."/>
            <person name="Batterham P."/>
            <person name="Batzoglou S."/>
            <person name="Begun D."/>
            <person name="Bhutkar A."/>
            <person name="Blanco E."/>
            <person name="Bosak S.A."/>
            <person name="Bradley R.K."/>
            <person name="Brand A.D."/>
            <person name="Brent M.R."/>
            <person name="Brooks A.N."/>
            <person name="Brown R.H."/>
            <person name="Butlin R.K."/>
            <person name="Caggese C."/>
            <person name="Calvi B.R."/>
            <person name="Bernardo de Carvalho A."/>
            <person name="Caspi A."/>
            <person name="Castrezana S."/>
            <person name="Celniker S.E."/>
            <person name="Chang J.L."/>
            <person name="Chapple C."/>
            <person name="Chatterji S."/>
            <person name="Chinwalla A."/>
            <person name="Civetta A."/>
            <person name="Clifton S.W."/>
            <person name="Comeron J.M."/>
            <person name="Costello J.C."/>
            <person name="Coyne J.A."/>
            <person name="Daub J."/>
            <person name="David R.G."/>
            <person name="Delcher A.L."/>
            <person name="Delehaunty K."/>
            <person name="Do C.B."/>
            <person name="Ebling H."/>
            <person name="Edwards K."/>
            <person name="Eickbush T."/>
            <person name="Evans J.D."/>
            <person name="Filipski A."/>
            <person name="Findeiss S."/>
            <person name="Freyhult E."/>
            <person name="Fulton L."/>
            <person name="Fulton R."/>
            <person name="Garcia A.C."/>
            <person name="Gardiner A."/>
            <person name="Garfield D.A."/>
            <person name="Garvin B.E."/>
            <person name="Gibson G."/>
            <person name="Gilbert D."/>
            <person name="Gnerre S."/>
            <person name="Godfrey J."/>
            <person name="Good R."/>
            <person name="Gotea V."/>
            <person name="Gravely B."/>
            <person name="Greenberg A.J."/>
            <person name="Griffiths-Jones S."/>
            <person name="Gross S."/>
            <person name="Guigo R."/>
            <person name="Gustafson E.A."/>
            <person name="Haerty W."/>
            <person name="Hahn M.W."/>
            <person name="Halligan D.L."/>
            <person name="Halpern A.L."/>
            <person name="Halter G.M."/>
            <person name="Han M.V."/>
            <person name="Heger A."/>
            <person name="Hillier L."/>
            <person name="Hinrichs A.S."/>
            <person name="Holmes I."/>
            <person name="Hoskins R.A."/>
            <person name="Hubisz M.J."/>
            <person name="Hultmark D."/>
            <person name="Huntley M.A."/>
            <person name="Jaffe D.B."/>
            <person name="Jagadeeshan S."/>
            <person name="Jeck W.R."/>
            <person name="Johnson J."/>
            <person name="Jones C.D."/>
            <person name="Jordan W.C."/>
            <person name="Karpen G.H."/>
            <person name="Kataoka E."/>
            <person name="Keightley P.D."/>
            <person name="Kheradpour P."/>
            <person name="Kirkness E.F."/>
            <person name="Koerich L.B."/>
            <person name="Kristiansen K."/>
            <person name="Kudrna D."/>
            <person name="Kulathinal R.J."/>
            <person name="Kumar S."/>
            <person name="Kwok R."/>
            <person name="Lander E."/>
            <person name="Langley C.H."/>
            <person name="Lapoint R."/>
            <person name="Lazzaro B.P."/>
            <person name="Lee S.J."/>
            <person name="Levesque L."/>
            <person name="Li R."/>
            <person name="Lin C.F."/>
            <person name="Lin M.F."/>
            <person name="Lindblad-Toh K."/>
            <person name="Llopart A."/>
            <person name="Long M."/>
            <person name="Low L."/>
            <person name="Lozovsky E."/>
            <person name="Lu J."/>
            <person name="Luo M."/>
            <person name="Machado C.A."/>
            <person name="Makalowski W."/>
            <person name="Marzo M."/>
            <person name="Matsuda M."/>
            <person name="Matzkin L."/>
            <person name="McAllister B."/>
            <person name="McBride C.S."/>
            <person name="McKernan B."/>
            <person name="McKernan K."/>
            <person name="Mendez-Lago M."/>
            <person name="Minx P."/>
            <person name="Mollenhauer M.U."/>
            <person name="Montooth K."/>
            <person name="Mount S.M."/>
            <person name="Mu X."/>
            <person name="Myers E."/>
            <person name="Negre B."/>
            <person name="Newfeld S."/>
            <person name="Nielsen R."/>
            <person name="Noor M.A."/>
            <person name="O'Grady P."/>
            <person name="Pachter L."/>
            <person name="Papaceit M."/>
            <person name="Parisi M.J."/>
            <person name="Parisi M."/>
            <person name="Parts L."/>
            <person name="Pedersen J.S."/>
            <person name="Pesole G."/>
            <person name="Phillippy A.M."/>
            <person name="Ponting C.P."/>
            <person name="Pop M."/>
            <person name="Porcelli D."/>
            <person name="Powell J.R."/>
            <person name="Prohaska S."/>
            <person name="Pruitt K."/>
            <person name="Puig M."/>
            <person name="Quesneville H."/>
            <person name="Ram K.R."/>
            <person name="Rand D."/>
            <person name="Rasmussen M.D."/>
            <person name="Reed L.K."/>
            <person name="Reenan R."/>
            <person name="Reily A."/>
            <person name="Remington K.A."/>
            <person name="Rieger T.T."/>
            <person name="Ritchie M.G."/>
            <person name="Robin C."/>
            <person name="Rogers Y.H."/>
            <person name="Rohde C."/>
            <person name="Rozas J."/>
            <person name="Rubenfield M.J."/>
            <person name="Ruiz A."/>
            <person name="Russo S."/>
            <person name="Salzberg S.L."/>
            <person name="Sanchez-Gracia A."/>
            <person name="Saranga D.J."/>
            <person name="Sato H."/>
            <person name="Schaeffer S.W."/>
            <person name="Schatz M.C."/>
            <person name="Schlenke T."/>
            <person name="Schwartz R."/>
            <person name="Segarra C."/>
            <person name="Singh R.S."/>
            <person name="Sirot L."/>
            <person name="Sirota M."/>
            <person name="Sisneros N.B."/>
            <person name="Smith C.D."/>
            <person name="Smith T.F."/>
            <person name="Spieth J."/>
            <person name="Stage D.E."/>
            <person name="Stark A."/>
            <person name="Stephan W."/>
            <person name="Strausberg R.L."/>
            <person name="Strempel S."/>
            <person name="Sturgill D."/>
            <person name="Sutton G."/>
            <person name="Sutton G.G."/>
            <person name="Tao W."/>
            <person name="Teichmann S."/>
            <person name="Tobari Y.N."/>
            <person name="Tomimura Y."/>
            <person name="Tsolas J.M."/>
            <person name="Valente V.L."/>
            <person name="Venter E."/>
            <person name="Venter J.C."/>
            <person name="Vicario S."/>
            <person name="Vieira F.G."/>
            <person name="Vilella A.J."/>
            <person name="Villasante A."/>
            <person name="Walenz B."/>
            <person name="Wang J."/>
            <person name="Wasserman M."/>
            <person name="Watts T."/>
            <person name="Wilson D."/>
            <person name="Wilson R.K."/>
            <person name="Wing R.A."/>
            <person name="Wolfner M.F."/>
            <person name="Wong A."/>
            <person name="Wong G.K."/>
            <person name="Wu C.I."/>
            <person name="Wu G."/>
            <person name="Yamamoto D."/>
            <person name="Yang H.P."/>
            <person name="Yang S.P."/>
            <person name="Yorke J.A."/>
            <person name="Yoshida K."/>
            <person name="Zdobnov E."/>
            <person name="Zhang P."/>
            <person name="Zhang Y."/>
            <person name="Zimin A.V."/>
            <person name="Baldwin J."/>
            <person name="Abdouelleil A."/>
            <person name="Abdulkadir J."/>
            <person name="Abebe A."/>
            <person name="Abera B."/>
            <person name="Abreu J."/>
            <person name="Acer S.C."/>
            <person name="Aftuck L."/>
            <person name="Alexander A."/>
            <person name="An P."/>
            <person name="Anderson E."/>
            <person name="Anderson S."/>
            <person name="Arachi H."/>
            <person name="Azer M."/>
            <person name="Bachantsang P."/>
            <person name="Barry A."/>
            <person name="Bayul T."/>
            <person name="Berlin A."/>
            <person name="Bessette D."/>
            <person name="Bloom T."/>
            <person name="Blye J."/>
            <person name="Boguslavskiy L."/>
            <person name="Bonnet C."/>
            <person name="Boukhgalter B."/>
            <person name="Bourzgui I."/>
            <person name="Brown A."/>
            <person name="Cahill P."/>
            <person name="Channer S."/>
            <person name="Cheshatsang Y."/>
            <person name="Chuda L."/>
            <person name="Citroen M."/>
            <person name="Collymore A."/>
            <person name="Cooke P."/>
            <person name="Costello M."/>
            <person name="D'Aco K."/>
            <person name="Daza R."/>
            <person name="De Haan G."/>
            <person name="DeGray S."/>
            <person name="DeMaso C."/>
            <person name="Dhargay N."/>
            <person name="Dooley K."/>
            <person name="Dooley E."/>
            <person name="Doricent M."/>
            <person name="Dorje P."/>
            <person name="Dorjee K."/>
            <person name="Dupes A."/>
            <person name="Elong R."/>
            <person name="Falk J."/>
            <person name="Farina A."/>
            <person name="Faro S."/>
            <person name="Ferguson D."/>
            <person name="Fisher S."/>
            <person name="Foley C.D."/>
            <person name="Franke A."/>
            <person name="Friedrich D."/>
            <person name="Gadbois L."/>
            <person name="Gearin G."/>
            <person name="Gearin C.R."/>
            <person name="Giannoukos G."/>
            <person name="Goode T."/>
            <person name="Graham J."/>
            <person name="Grandbois E."/>
            <person name="Grewal S."/>
            <person name="Gyaltsen K."/>
            <person name="Hafez N."/>
            <person name="Hagos B."/>
            <person name="Hall J."/>
            <person name="Henson C."/>
            <person name="Hollinger A."/>
            <person name="Honan T."/>
            <person name="Huard M.D."/>
            <person name="Hughes L."/>
            <person name="Hurhula B."/>
            <person name="Husby M.E."/>
            <person name="Kamat A."/>
            <person name="Kanga B."/>
            <person name="Kashin S."/>
            <person name="Khazanovich D."/>
            <person name="Kisner P."/>
            <person name="Lance K."/>
            <person name="Lara M."/>
            <person name="Lee W."/>
            <person name="Lennon N."/>
            <person name="Letendre F."/>
            <person name="LeVine R."/>
            <person name="Lipovsky A."/>
            <person name="Liu X."/>
            <person name="Liu J."/>
            <person name="Liu S."/>
            <person name="Lokyitsang T."/>
            <person name="Lokyitsang Y."/>
            <person name="Lubonja R."/>
            <person name="Lui A."/>
            <person name="MacDonald P."/>
            <person name="Magnisalis V."/>
            <person name="Maru K."/>
            <person name="Matthews C."/>
            <person name="McCusker W."/>
            <person name="McDonough S."/>
            <person name="Mehta T."/>
            <person name="Meldrim J."/>
            <person name="Meneus L."/>
            <person name="Mihai O."/>
            <person name="Mihalev A."/>
            <person name="Mihova T."/>
            <person name="Mittelman R."/>
            <person name="Mlenga V."/>
            <person name="Montmayeur A."/>
            <person name="Mulrain L."/>
            <person name="Navidi A."/>
            <person name="Naylor J."/>
            <person name="Negash T."/>
            <person name="Nguyen T."/>
            <person name="Nguyen N."/>
            <person name="Nicol R."/>
            <person name="Norbu C."/>
            <person name="Norbu N."/>
            <person name="Novod N."/>
            <person name="O'Neill B."/>
            <person name="Osman S."/>
            <person name="Markiewicz E."/>
            <person name="Oyono O.L."/>
            <person name="Patti C."/>
            <person name="Phunkhang P."/>
            <person name="Pierre F."/>
            <person name="Priest M."/>
            <person name="Raghuraman S."/>
            <person name="Rege F."/>
            <person name="Reyes R."/>
            <person name="Rise C."/>
            <person name="Rogov P."/>
            <person name="Ross K."/>
            <person name="Ryan E."/>
            <person name="Settipalli S."/>
            <person name="Shea T."/>
            <person name="Sherpa N."/>
            <person name="Shi L."/>
            <person name="Shih D."/>
            <person name="Sparrow T."/>
            <person name="Spaulding J."/>
            <person name="Stalker J."/>
            <person name="Stange-Thomann N."/>
            <person name="Stavropoulos S."/>
            <person name="Stone C."/>
            <person name="Strader C."/>
            <person name="Tesfaye S."/>
            <person name="Thomson T."/>
            <person name="Thoulutsang Y."/>
            <person name="Thoulutsang D."/>
            <person name="Topham K."/>
            <person name="Topping I."/>
            <person name="Tsamla T."/>
            <person name="Vassiliev H."/>
            <person name="Vo A."/>
            <person name="Wangchuk T."/>
            <person name="Wangdi T."/>
            <person name="Weiand M."/>
            <person name="Wilkinson J."/>
            <person name="Wilson A."/>
            <person name="Yadav S."/>
            <person name="Young G."/>
            <person name="Yu Q."/>
            <person name="Zembek L."/>
            <person name="Zhong D."/>
            <person name="Zimmer A."/>
            <person name="Zwirko Z."/>
            <person name="Jaffe D.B."/>
            <person name="Alvarez P."/>
            <person name="Brockman W."/>
            <person name="Butler J."/>
            <person name="Chin C."/>
            <person name="Gnerre S."/>
            <person name="Grabherr M."/>
            <person name="Kleber M."/>
            <person name="Mauceli E."/>
            <person name="MacCallum I."/>
        </authorList>
    </citation>
    <scope>NUCLEOTIDE SEQUENCE [LARGE SCALE GENOMIC DNA]</scope>
    <source>
        <strain evidence="14">Tucson 14030-0811.24</strain>
    </source>
</reference>
<dbReference type="OrthoDB" id="3626597at2759"/>
<evidence type="ECO:0000256" key="7">
    <source>
        <dbReference type="ARBA" id="ARBA00022801"/>
    </source>
</evidence>
<sequence length="240" mass="27908">MFLKICNTILALIIVIVHIDAFPPIRNDNVPKPRLLLDKYQSYDDVMEFLDVVGEYYHPWVSLVDVGRSYENRHLKTIVISNSDGRRGKNVIFMDAGLHAREWITPAVALYVVDQLLGEFEENAHLLKDYDWIILPLANPDGYEYSRNADKMWRNTRSPNVKDCFGTNLNRNFDVHWSEGYSELLDPCSEHYAGSKPFSESESVAIRDLMLDLVRTGQGKMYLSLHSHNESIYYPWVYER</sequence>
<organism evidence="13 14">
    <name type="scientific">Drosophila willistoni</name>
    <name type="common">Fruit fly</name>
    <dbReference type="NCBI Taxonomy" id="7260"/>
    <lineage>
        <taxon>Eukaryota</taxon>
        <taxon>Metazoa</taxon>
        <taxon>Ecdysozoa</taxon>
        <taxon>Arthropoda</taxon>
        <taxon>Hexapoda</taxon>
        <taxon>Insecta</taxon>
        <taxon>Pterygota</taxon>
        <taxon>Neoptera</taxon>
        <taxon>Endopterygota</taxon>
        <taxon>Diptera</taxon>
        <taxon>Brachycera</taxon>
        <taxon>Muscomorpha</taxon>
        <taxon>Ephydroidea</taxon>
        <taxon>Drosophilidae</taxon>
        <taxon>Drosophila</taxon>
        <taxon>Sophophora</taxon>
    </lineage>
</organism>
<evidence type="ECO:0000313" key="13">
    <source>
        <dbReference type="EMBL" id="EDW73147.2"/>
    </source>
</evidence>
<dbReference type="SUPFAM" id="SSF53187">
    <property type="entry name" value="Zn-dependent exopeptidases"/>
    <property type="match status" value="1"/>
</dbReference>
<dbReference type="GO" id="GO:0006508">
    <property type="term" value="P:proteolysis"/>
    <property type="evidence" value="ECO:0007669"/>
    <property type="project" value="UniProtKB-KW"/>
</dbReference>
<keyword evidence="7" id="KW-0378">Hydrolase</keyword>
<dbReference type="Gene3D" id="3.40.630.10">
    <property type="entry name" value="Zn peptidases"/>
    <property type="match status" value="1"/>
</dbReference>
<dbReference type="InterPro" id="IPR000834">
    <property type="entry name" value="Peptidase_M14"/>
</dbReference>
<evidence type="ECO:0000256" key="3">
    <source>
        <dbReference type="ARBA" id="ARBA00022645"/>
    </source>
</evidence>
<evidence type="ECO:0000256" key="9">
    <source>
        <dbReference type="ARBA" id="ARBA00023049"/>
    </source>
</evidence>
<dbReference type="PANTHER" id="PTHR11705">
    <property type="entry name" value="PROTEASE FAMILY M14 CARBOXYPEPTIDASE A,B"/>
    <property type="match status" value="1"/>
</dbReference>
<keyword evidence="6 11" id="KW-0732">Signal</keyword>
<evidence type="ECO:0000256" key="5">
    <source>
        <dbReference type="ARBA" id="ARBA00022723"/>
    </source>
</evidence>
<evidence type="ECO:0000313" key="14">
    <source>
        <dbReference type="Proteomes" id="UP000007798"/>
    </source>
</evidence>
<evidence type="ECO:0000256" key="2">
    <source>
        <dbReference type="ARBA" id="ARBA00005988"/>
    </source>
</evidence>
<dbReference type="AlphaFoldDB" id="B4MLT6"/>
<accession>B4MLT6</accession>
<dbReference type="MEROPS" id="M14.A17"/>
<evidence type="ECO:0000256" key="10">
    <source>
        <dbReference type="PROSITE-ProRule" id="PRU01379"/>
    </source>
</evidence>
<protein>
    <recommendedName>
        <fullName evidence="12">Peptidase M14 domain-containing protein</fullName>
    </recommendedName>
</protein>
<feature type="signal peptide" evidence="11">
    <location>
        <begin position="1"/>
        <end position="21"/>
    </location>
</feature>
<gene>
    <name evidence="13" type="primary">Dwil\GK16802</name>
    <name evidence="13" type="ORF">Dwil_GK16802</name>
</gene>
<dbReference type="GO" id="GO:0008270">
    <property type="term" value="F:zinc ion binding"/>
    <property type="evidence" value="ECO:0007669"/>
    <property type="project" value="InterPro"/>
</dbReference>
<dbReference type="SMART" id="SM00631">
    <property type="entry name" value="Zn_pept"/>
    <property type="match status" value="1"/>
</dbReference>
<dbReference type="InParanoid" id="B4MLT6"/>
<keyword evidence="5" id="KW-0479">Metal-binding</keyword>
<keyword evidence="14" id="KW-1185">Reference proteome</keyword>
<keyword evidence="8" id="KW-0862">Zinc</keyword>
<evidence type="ECO:0000256" key="4">
    <source>
        <dbReference type="ARBA" id="ARBA00022670"/>
    </source>
</evidence>
<dbReference type="FunCoup" id="B4MLT6">
    <property type="interactions" value="20"/>
</dbReference>